<keyword evidence="1" id="KW-0732">Signal</keyword>
<sequence>MAMQIRLSGAALIAVCFSSAISITSTAPINCLAADVDLEQAICAQPALLARDQSISARLD</sequence>
<dbReference type="EMBL" id="PDOB01000001">
    <property type="protein sequence ID" value="PIL41696.1"/>
    <property type="molecule type" value="Genomic_DNA"/>
</dbReference>
<organism evidence="2 3">
    <name type="scientific">Massilia psychrophila</name>
    <dbReference type="NCBI Taxonomy" id="1603353"/>
    <lineage>
        <taxon>Bacteria</taxon>
        <taxon>Pseudomonadati</taxon>
        <taxon>Pseudomonadota</taxon>
        <taxon>Betaproteobacteria</taxon>
        <taxon>Burkholderiales</taxon>
        <taxon>Oxalobacteraceae</taxon>
        <taxon>Telluria group</taxon>
        <taxon>Massilia</taxon>
    </lineage>
</organism>
<evidence type="ECO:0000313" key="3">
    <source>
        <dbReference type="Proteomes" id="UP000228593"/>
    </source>
</evidence>
<keyword evidence="3" id="KW-1185">Reference proteome</keyword>
<evidence type="ECO:0000256" key="1">
    <source>
        <dbReference type="SAM" id="SignalP"/>
    </source>
</evidence>
<proteinExistence type="predicted"/>
<dbReference type="RefSeq" id="WP_099914182.1">
    <property type="nucleotide sequence ID" value="NZ_PDOB01000001.1"/>
</dbReference>
<feature type="chain" id="PRO_5013600751" description="DUF1311 domain-containing protein" evidence="1">
    <location>
        <begin position="28"/>
        <end position="60"/>
    </location>
</feature>
<dbReference type="AlphaFoldDB" id="A0A2G8T6M1"/>
<feature type="signal peptide" evidence="1">
    <location>
        <begin position="1"/>
        <end position="27"/>
    </location>
</feature>
<name>A0A2G8T6M1_9BURK</name>
<comment type="caution">
    <text evidence="2">The sequence shown here is derived from an EMBL/GenBank/DDBJ whole genome shotgun (WGS) entry which is preliminary data.</text>
</comment>
<reference evidence="2 3" key="1">
    <citation type="submission" date="2017-10" db="EMBL/GenBank/DDBJ databases">
        <title>Massilia psychrophilum sp. nov., a novel purple-pigmented bacterium isolated from Tianshan glacier, Xinjiang Municipality, China.</title>
        <authorList>
            <person name="Wang H."/>
        </authorList>
    </citation>
    <scope>NUCLEOTIDE SEQUENCE [LARGE SCALE GENOMIC DNA]</scope>
    <source>
        <strain evidence="2 3">JCM 30813</strain>
    </source>
</reference>
<accession>A0A2G8T6M1</accession>
<dbReference type="Proteomes" id="UP000228593">
    <property type="component" value="Unassembled WGS sequence"/>
</dbReference>
<protein>
    <recommendedName>
        <fullName evidence="4">DUF1311 domain-containing protein</fullName>
    </recommendedName>
</protein>
<evidence type="ECO:0008006" key="4">
    <source>
        <dbReference type="Google" id="ProtNLM"/>
    </source>
</evidence>
<gene>
    <name evidence="2" type="ORF">CR103_01295</name>
</gene>
<evidence type="ECO:0000313" key="2">
    <source>
        <dbReference type="EMBL" id="PIL41696.1"/>
    </source>
</evidence>